<dbReference type="Proteomes" id="UP000789595">
    <property type="component" value="Unassembled WGS sequence"/>
</dbReference>
<evidence type="ECO:0000313" key="3">
    <source>
        <dbReference type="Proteomes" id="UP000789595"/>
    </source>
</evidence>
<keyword evidence="1" id="KW-0812">Transmembrane</keyword>
<accession>A0A8J2SEB0</accession>
<protein>
    <submittedName>
        <fullName evidence="2">Uncharacterized protein</fullName>
    </submittedName>
</protein>
<reference evidence="2" key="1">
    <citation type="submission" date="2021-11" db="EMBL/GenBank/DDBJ databases">
        <authorList>
            <consortium name="Genoscope - CEA"/>
            <person name="William W."/>
        </authorList>
    </citation>
    <scope>NUCLEOTIDE SEQUENCE</scope>
</reference>
<dbReference type="EMBL" id="CAKKNE010000001">
    <property type="protein sequence ID" value="CAH0365956.1"/>
    <property type="molecule type" value="Genomic_DNA"/>
</dbReference>
<evidence type="ECO:0000256" key="1">
    <source>
        <dbReference type="SAM" id="Phobius"/>
    </source>
</evidence>
<proteinExistence type="predicted"/>
<sequence length="573" mass="61070">MARTALLLAAGSAGKSVIPIMDWSLDYGYCKAAAPWLRREQLEPVSAEVGDIIDVRYAAAGAMSGHDVRKYPDEESWLACDESKSTLLTTAEEDGGGCATSHDFFCLASTPGKQIEVTEADKAAGGLWLACSRSHCLGGVKLAVNIVSERVAERASGARKIVVPAWTDDFGFCESMGARFDDGVHRPHGLTSIWAFEGDSLMWKYSSHHNVWRAPDYAASRHCEMKKMTEVSGRDAGGGCGKDDSLGPWGSRAGRAWVNFAPISGYNEDAANIKAVDDSTGGGAGLTLSEDDGALRIRGDLTDAIENGEIHLHEGHSCADPGDHYSKDYAGAPGRAPWTTPSPTPVPRDIWKDGGVTGTTWTAQGNMAPIDVEVPAEFGLSLADAVGRVVVVHDAAGEKAVCGIVQYEKPAGDAWVGDTCIKDSSGYEYVLSLEDPDAVLVRDQPTQSWVGDGNSGADELFEAVWKSKFYGAFEAHTALSGAVNIHFVCQVGDHCQNGQRVTVYVLPRPGAAPGDDDDGEFEDPVEAATLSLLIIIILALGAAFSYVYFVELPRYKASAQLELTPGSSRNQMI</sequence>
<keyword evidence="1" id="KW-1133">Transmembrane helix</keyword>
<name>A0A8J2SEB0_9STRA</name>
<evidence type="ECO:0000313" key="2">
    <source>
        <dbReference type="EMBL" id="CAH0365956.1"/>
    </source>
</evidence>
<gene>
    <name evidence="2" type="ORF">PECAL_1P24210</name>
</gene>
<feature type="transmembrane region" description="Helical" evidence="1">
    <location>
        <begin position="530"/>
        <end position="550"/>
    </location>
</feature>
<keyword evidence="1" id="KW-0472">Membrane</keyword>
<keyword evidence="3" id="KW-1185">Reference proteome</keyword>
<dbReference type="AlphaFoldDB" id="A0A8J2SEB0"/>
<comment type="caution">
    <text evidence="2">The sequence shown here is derived from an EMBL/GenBank/DDBJ whole genome shotgun (WGS) entry which is preliminary data.</text>
</comment>
<organism evidence="2 3">
    <name type="scientific">Pelagomonas calceolata</name>
    <dbReference type="NCBI Taxonomy" id="35677"/>
    <lineage>
        <taxon>Eukaryota</taxon>
        <taxon>Sar</taxon>
        <taxon>Stramenopiles</taxon>
        <taxon>Ochrophyta</taxon>
        <taxon>Pelagophyceae</taxon>
        <taxon>Pelagomonadales</taxon>
        <taxon>Pelagomonadaceae</taxon>
        <taxon>Pelagomonas</taxon>
    </lineage>
</organism>
<dbReference type="OrthoDB" id="687943at2759"/>